<name>A0A174PF11_BACUN</name>
<evidence type="ECO:0000313" key="2">
    <source>
        <dbReference type="EMBL" id="CUP57647.1"/>
    </source>
</evidence>
<evidence type="ECO:0000256" key="1">
    <source>
        <dbReference type="SAM" id="MobiDB-lite"/>
    </source>
</evidence>
<gene>
    <name evidence="2" type="ORF">ERS417307_03981</name>
    <name evidence="3" type="ORF">ERS852554_02311</name>
</gene>
<dbReference type="Proteomes" id="UP000095788">
    <property type="component" value="Unassembled WGS sequence"/>
</dbReference>
<proteinExistence type="predicted"/>
<feature type="region of interest" description="Disordered" evidence="1">
    <location>
        <begin position="1"/>
        <end position="38"/>
    </location>
</feature>
<dbReference type="EMBL" id="CZBF01000003">
    <property type="protein sequence ID" value="CUP92645.1"/>
    <property type="molecule type" value="Genomic_DNA"/>
</dbReference>
<evidence type="ECO:0000313" key="3">
    <source>
        <dbReference type="EMBL" id="CUP92645.1"/>
    </source>
</evidence>
<dbReference type="AlphaFoldDB" id="A0A174PF11"/>
<protein>
    <submittedName>
        <fullName evidence="2">Uncharacterized protein</fullName>
    </submittedName>
</protein>
<dbReference type="EMBL" id="CYZF01000016">
    <property type="protein sequence ID" value="CUP57647.1"/>
    <property type="molecule type" value="Genomic_DNA"/>
</dbReference>
<evidence type="ECO:0000313" key="4">
    <source>
        <dbReference type="Proteomes" id="UP000095419"/>
    </source>
</evidence>
<evidence type="ECO:0000313" key="5">
    <source>
        <dbReference type="Proteomes" id="UP000095788"/>
    </source>
</evidence>
<feature type="compositionally biased region" description="Basic and acidic residues" evidence="1">
    <location>
        <begin position="1"/>
        <end position="14"/>
    </location>
</feature>
<reference evidence="4 5" key="1">
    <citation type="submission" date="2015-09" db="EMBL/GenBank/DDBJ databases">
        <authorList>
            <consortium name="Pathogen Informatics"/>
        </authorList>
    </citation>
    <scope>NUCLEOTIDE SEQUENCE [LARGE SCALE GENOMIC DNA]</scope>
    <source>
        <strain evidence="2 4">2789STDY5608791</strain>
        <strain evidence="3 5">2789STDY5834942</strain>
    </source>
</reference>
<accession>A0A174PF11</accession>
<organism evidence="2 4">
    <name type="scientific">Bacteroides uniformis</name>
    <dbReference type="NCBI Taxonomy" id="820"/>
    <lineage>
        <taxon>Bacteria</taxon>
        <taxon>Pseudomonadati</taxon>
        <taxon>Bacteroidota</taxon>
        <taxon>Bacteroidia</taxon>
        <taxon>Bacteroidales</taxon>
        <taxon>Bacteroidaceae</taxon>
        <taxon>Bacteroides</taxon>
    </lineage>
</organism>
<sequence>MTTKNEKKQMEAKGGKKCTQSKAKESKPAASNKKSEKK</sequence>
<dbReference type="Proteomes" id="UP000095419">
    <property type="component" value="Unassembled WGS sequence"/>
</dbReference>